<dbReference type="GO" id="GO:0032263">
    <property type="term" value="P:GMP salvage"/>
    <property type="evidence" value="ECO:0007669"/>
    <property type="project" value="TreeGrafter"/>
</dbReference>
<gene>
    <name evidence="17" type="primary">hpt</name>
    <name evidence="17" type="ORF">HCT48_00605</name>
</gene>
<evidence type="ECO:0000313" key="18">
    <source>
        <dbReference type="Proteomes" id="UP000778951"/>
    </source>
</evidence>
<evidence type="ECO:0000256" key="1">
    <source>
        <dbReference type="ARBA" id="ARBA00001946"/>
    </source>
</evidence>
<dbReference type="CDD" id="cd06223">
    <property type="entry name" value="PRTases_typeI"/>
    <property type="match status" value="1"/>
</dbReference>
<dbReference type="NCBIfam" id="TIGR01203">
    <property type="entry name" value="HGPRTase"/>
    <property type="match status" value="1"/>
</dbReference>
<keyword evidence="9 15" id="KW-0479">Metal-binding</keyword>
<evidence type="ECO:0000256" key="11">
    <source>
        <dbReference type="ARBA" id="ARBA00022741"/>
    </source>
</evidence>
<comment type="catalytic activity">
    <reaction evidence="13">
        <text>GMP + diphosphate = guanine + 5-phospho-alpha-D-ribose 1-diphosphate</text>
        <dbReference type="Rhea" id="RHEA:25424"/>
        <dbReference type="ChEBI" id="CHEBI:16235"/>
        <dbReference type="ChEBI" id="CHEBI:33019"/>
        <dbReference type="ChEBI" id="CHEBI:58017"/>
        <dbReference type="ChEBI" id="CHEBI:58115"/>
        <dbReference type="EC" id="2.4.2.8"/>
    </reaction>
    <physiologicalReaction direction="right-to-left" evidence="13">
        <dbReference type="Rhea" id="RHEA:25426"/>
    </physiologicalReaction>
</comment>
<evidence type="ECO:0000256" key="10">
    <source>
        <dbReference type="ARBA" id="ARBA00022726"/>
    </source>
</evidence>
<evidence type="ECO:0000256" key="9">
    <source>
        <dbReference type="ARBA" id="ARBA00022723"/>
    </source>
</evidence>
<keyword evidence="10 15" id="KW-0660">Purine salvage</keyword>
<dbReference type="Pfam" id="PF00156">
    <property type="entry name" value="Pribosyltran"/>
    <property type="match status" value="1"/>
</dbReference>
<evidence type="ECO:0000256" key="4">
    <source>
        <dbReference type="ARBA" id="ARBA00008391"/>
    </source>
</evidence>
<keyword evidence="7 15" id="KW-0328">Glycosyltransferase</keyword>
<dbReference type="GO" id="GO:0006166">
    <property type="term" value="P:purine ribonucleoside salvage"/>
    <property type="evidence" value="ECO:0007669"/>
    <property type="project" value="UniProtKB-KW"/>
</dbReference>
<dbReference type="GO" id="GO:0005829">
    <property type="term" value="C:cytosol"/>
    <property type="evidence" value="ECO:0007669"/>
    <property type="project" value="TreeGrafter"/>
</dbReference>
<name>A0A968GDT7_9SPIO</name>
<evidence type="ECO:0000256" key="6">
    <source>
        <dbReference type="ARBA" id="ARBA00022490"/>
    </source>
</evidence>
<dbReference type="PANTHER" id="PTHR43340">
    <property type="entry name" value="HYPOXANTHINE-GUANINE PHOSPHORIBOSYLTRANSFERASE"/>
    <property type="match status" value="1"/>
</dbReference>
<evidence type="ECO:0000313" key="17">
    <source>
        <dbReference type="EMBL" id="NIZ68724.1"/>
    </source>
</evidence>
<dbReference type="Proteomes" id="UP000778951">
    <property type="component" value="Unassembled WGS sequence"/>
</dbReference>
<dbReference type="PANTHER" id="PTHR43340:SF1">
    <property type="entry name" value="HYPOXANTHINE PHOSPHORIBOSYLTRANSFERASE"/>
    <property type="match status" value="1"/>
</dbReference>
<keyword evidence="6 15" id="KW-0963">Cytoplasm</keyword>
<evidence type="ECO:0000256" key="13">
    <source>
        <dbReference type="ARBA" id="ARBA00048811"/>
    </source>
</evidence>
<comment type="pathway">
    <text evidence="3 15">Purine metabolism; IMP biosynthesis via salvage pathway; IMP from hypoxanthine: step 1/1.</text>
</comment>
<feature type="domain" description="Phosphoribosyltransferase" evidence="16">
    <location>
        <begin position="4"/>
        <end position="151"/>
    </location>
</feature>
<dbReference type="InterPro" id="IPR029057">
    <property type="entry name" value="PRTase-like"/>
</dbReference>
<dbReference type="GO" id="GO:0006178">
    <property type="term" value="P:guanine salvage"/>
    <property type="evidence" value="ECO:0007669"/>
    <property type="project" value="TreeGrafter"/>
</dbReference>
<comment type="subcellular location">
    <subcellularLocation>
        <location evidence="2 15">Cytoplasm</location>
    </subcellularLocation>
</comment>
<comment type="cofactor">
    <cofactor evidence="1 15">
        <name>Mg(2+)</name>
        <dbReference type="ChEBI" id="CHEBI:18420"/>
    </cofactor>
</comment>
<comment type="caution">
    <text evidence="17">The sequence shown here is derived from an EMBL/GenBank/DDBJ whole genome shotgun (WGS) entry which is preliminary data.</text>
</comment>
<proteinExistence type="inferred from homology"/>
<evidence type="ECO:0000256" key="7">
    <source>
        <dbReference type="ARBA" id="ARBA00022676"/>
    </source>
</evidence>
<comment type="similarity">
    <text evidence="4 15">Belongs to the purine/pyrimidine phosphoribosyltransferase family.</text>
</comment>
<keyword evidence="11 15" id="KW-0547">Nucleotide-binding</keyword>
<comment type="catalytic activity">
    <reaction evidence="14">
        <text>IMP + diphosphate = hypoxanthine + 5-phospho-alpha-D-ribose 1-diphosphate</text>
        <dbReference type="Rhea" id="RHEA:17973"/>
        <dbReference type="ChEBI" id="CHEBI:17368"/>
        <dbReference type="ChEBI" id="CHEBI:33019"/>
        <dbReference type="ChEBI" id="CHEBI:58017"/>
        <dbReference type="ChEBI" id="CHEBI:58053"/>
        <dbReference type="EC" id="2.4.2.8"/>
    </reaction>
    <physiologicalReaction direction="right-to-left" evidence="14">
        <dbReference type="Rhea" id="RHEA:17975"/>
    </physiologicalReaction>
</comment>
<evidence type="ECO:0000256" key="14">
    <source>
        <dbReference type="ARBA" id="ARBA00049402"/>
    </source>
</evidence>
<keyword evidence="18" id="KW-1185">Reference proteome</keyword>
<dbReference type="EC" id="2.4.2.8" evidence="5 15"/>
<dbReference type="GO" id="GO:0046100">
    <property type="term" value="P:hypoxanthine metabolic process"/>
    <property type="evidence" value="ECO:0007669"/>
    <property type="project" value="TreeGrafter"/>
</dbReference>
<evidence type="ECO:0000259" key="16">
    <source>
        <dbReference type="Pfam" id="PF00156"/>
    </source>
</evidence>
<protein>
    <recommendedName>
        <fullName evidence="5 15">Hypoxanthine phosphoribosyltransferase</fullName>
        <ecNumber evidence="5 15">2.4.2.8</ecNumber>
    </recommendedName>
</protein>
<evidence type="ECO:0000256" key="8">
    <source>
        <dbReference type="ARBA" id="ARBA00022679"/>
    </source>
</evidence>
<evidence type="ECO:0000256" key="3">
    <source>
        <dbReference type="ARBA" id="ARBA00004669"/>
    </source>
</evidence>
<evidence type="ECO:0000256" key="12">
    <source>
        <dbReference type="ARBA" id="ARBA00022842"/>
    </source>
</evidence>
<dbReference type="GO" id="GO:0000287">
    <property type="term" value="F:magnesium ion binding"/>
    <property type="evidence" value="ECO:0007669"/>
    <property type="project" value="TreeGrafter"/>
</dbReference>
<dbReference type="Gene3D" id="3.40.50.2020">
    <property type="match status" value="1"/>
</dbReference>
<dbReference type="SUPFAM" id="SSF53271">
    <property type="entry name" value="PRTase-like"/>
    <property type="match status" value="1"/>
</dbReference>
<dbReference type="InterPro" id="IPR050408">
    <property type="entry name" value="HGPRT"/>
</dbReference>
<dbReference type="GO" id="GO:0052657">
    <property type="term" value="F:guanine phosphoribosyltransferase activity"/>
    <property type="evidence" value="ECO:0007669"/>
    <property type="project" value="UniProtKB-ARBA"/>
</dbReference>
<organism evidence="17 18">
    <name type="scientific">Entomospira culicis</name>
    <dbReference type="NCBI Taxonomy" id="2719989"/>
    <lineage>
        <taxon>Bacteria</taxon>
        <taxon>Pseudomonadati</taxon>
        <taxon>Spirochaetota</taxon>
        <taxon>Spirochaetia</taxon>
        <taxon>Spirochaetales</taxon>
        <taxon>Spirochaetaceae</taxon>
        <taxon>Entomospira</taxon>
    </lineage>
</organism>
<evidence type="ECO:0000256" key="2">
    <source>
        <dbReference type="ARBA" id="ARBA00004496"/>
    </source>
</evidence>
<dbReference type="AlphaFoldDB" id="A0A968GDT7"/>
<accession>A0A968GDT7</accession>
<dbReference type="GO" id="GO:0000166">
    <property type="term" value="F:nucleotide binding"/>
    <property type="evidence" value="ECO:0007669"/>
    <property type="project" value="UniProtKB-KW"/>
</dbReference>
<keyword evidence="12 15" id="KW-0460">Magnesium</keyword>
<dbReference type="EMBL" id="JAATLM010000001">
    <property type="protein sequence ID" value="NIZ68724.1"/>
    <property type="molecule type" value="Genomic_DNA"/>
</dbReference>
<evidence type="ECO:0000256" key="15">
    <source>
        <dbReference type="RuleBase" id="RU364099"/>
    </source>
</evidence>
<evidence type="ECO:0000256" key="5">
    <source>
        <dbReference type="ARBA" id="ARBA00011895"/>
    </source>
</evidence>
<sequence>MTAPTLKKRITELGAELTQRYKEEKDLVIICTLKGSILFVADLMREIDLPLEVDFISVASYHGGLTSGQLQVVHGMTTQITHRPVLIVEDIVDTGRTLKKLKEMISEGNPRSIEVCALLDKPSRRLVEIEADYVGFTIEDLFVVGYGLDYQQRYRNLPYIGVLSDPQ</sequence>
<reference evidence="17" key="1">
    <citation type="submission" date="2020-03" db="EMBL/GenBank/DDBJ databases">
        <title>Spirochaetal bacteria isolated from arthropods constitute a novel genus Entomospira genus novum within the order Spirochaetales.</title>
        <authorList>
            <person name="Grana-Miraglia L."/>
            <person name="Sikutova S."/>
            <person name="Fingerle V."/>
            <person name="Sing A."/>
            <person name="Castillo-Ramirez S."/>
            <person name="Margos G."/>
            <person name="Rudolf I."/>
        </authorList>
    </citation>
    <scope>NUCLEOTIDE SEQUENCE</scope>
    <source>
        <strain evidence="17">BR149</strain>
    </source>
</reference>
<dbReference type="GO" id="GO:0032264">
    <property type="term" value="P:IMP salvage"/>
    <property type="evidence" value="ECO:0007669"/>
    <property type="project" value="TreeGrafter"/>
</dbReference>
<keyword evidence="8 15" id="KW-0808">Transferase</keyword>
<dbReference type="GO" id="GO:0004422">
    <property type="term" value="F:hypoxanthine phosphoribosyltransferase activity"/>
    <property type="evidence" value="ECO:0007669"/>
    <property type="project" value="InterPro"/>
</dbReference>
<dbReference type="InterPro" id="IPR005904">
    <property type="entry name" value="Hxn_phspho_trans"/>
</dbReference>
<dbReference type="InterPro" id="IPR000836">
    <property type="entry name" value="PRTase_dom"/>
</dbReference>
<dbReference type="FunFam" id="3.40.50.2020:FF:000006">
    <property type="entry name" value="Hypoxanthine phosphoribosyltransferase"/>
    <property type="match status" value="1"/>
</dbReference>